<dbReference type="InterPro" id="IPR012349">
    <property type="entry name" value="Split_barrel_FMN-bd"/>
</dbReference>
<dbReference type="SUPFAM" id="SSF50475">
    <property type="entry name" value="FMN-binding split barrel"/>
    <property type="match status" value="1"/>
</dbReference>
<dbReference type="Proteomes" id="UP001501690">
    <property type="component" value="Unassembled WGS sequence"/>
</dbReference>
<keyword evidence="4" id="KW-0288">FMN</keyword>
<name>A0ABP4UGZ7_9MICO</name>
<dbReference type="PANTHER" id="PTHR10851:SF0">
    <property type="entry name" value="PYRIDOXINE-5'-PHOSPHATE OXIDASE"/>
    <property type="match status" value="1"/>
</dbReference>
<evidence type="ECO:0000259" key="7">
    <source>
        <dbReference type="Pfam" id="PF10590"/>
    </source>
</evidence>
<dbReference type="Pfam" id="PF01243">
    <property type="entry name" value="PNPOx_N"/>
    <property type="match status" value="1"/>
</dbReference>
<dbReference type="Pfam" id="PF10590">
    <property type="entry name" value="PNP_phzG_C"/>
    <property type="match status" value="1"/>
</dbReference>
<evidence type="ECO:0000313" key="9">
    <source>
        <dbReference type="Proteomes" id="UP001501690"/>
    </source>
</evidence>
<evidence type="ECO:0000256" key="1">
    <source>
        <dbReference type="ARBA" id="ARBA00001917"/>
    </source>
</evidence>
<evidence type="ECO:0000256" key="3">
    <source>
        <dbReference type="ARBA" id="ARBA00022630"/>
    </source>
</evidence>
<dbReference type="EMBL" id="BAAAPL010000002">
    <property type="protein sequence ID" value="GAA1703519.1"/>
    <property type="molecule type" value="Genomic_DNA"/>
</dbReference>
<organism evidence="8 9">
    <name type="scientific">Microbacterium sediminicola</name>
    <dbReference type="NCBI Taxonomy" id="415210"/>
    <lineage>
        <taxon>Bacteria</taxon>
        <taxon>Bacillati</taxon>
        <taxon>Actinomycetota</taxon>
        <taxon>Actinomycetes</taxon>
        <taxon>Micrococcales</taxon>
        <taxon>Microbacteriaceae</taxon>
        <taxon>Microbacterium</taxon>
    </lineage>
</organism>
<protein>
    <submittedName>
        <fullName evidence="8">Pyridoxamine 5'-phosphate oxidase</fullName>
    </submittedName>
</protein>
<feature type="domain" description="Pyridoxine 5'-phosphate oxidase dimerisation C-terminal" evidence="7">
    <location>
        <begin position="176"/>
        <end position="215"/>
    </location>
</feature>
<evidence type="ECO:0000313" key="8">
    <source>
        <dbReference type="EMBL" id="GAA1703519.1"/>
    </source>
</evidence>
<accession>A0ABP4UGZ7</accession>
<sequence>MARPTPDPHLVFPAMPEDLPRLDVAVAPENPLDLLRSWWETVIERGALDPQYVTLATASATGVPSSRTVQLLAVEDDALLFTTNAGSRKGVEISQTGRAAVSTFWRESAQSVNITGDVVWADDAESDERFAGESRAVQASRSVSFHGLPLSDEIDQLERFAALRDGEDAIPRPDYWRWLRIVPDAVTFWEGHPEALNRRVHYRRVDGVWTREAIQA</sequence>
<feature type="domain" description="Pyridoxamine 5'-phosphate oxidase N-terminal" evidence="6">
    <location>
        <begin position="49"/>
        <end position="136"/>
    </location>
</feature>
<dbReference type="InterPro" id="IPR000659">
    <property type="entry name" value="Pyridox_Oxase"/>
</dbReference>
<dbReference type="RefSeq" id="WP_344072490.1">
    <property type="nucleotide sequence ID" value="NZ_BAAAPL010000002.1"/>
</dbReference>
<reference evidence="9" key="1">
    <citation type="journal article" date="2019" name="Int. J. Syst. Evol. Microbiol.">
        <title>The Global Catalogue of Microorganisms (GCM) 10K type strain sequencing project: providing services to taxonomists for standard genome sequencing and annotation.</title>
        <authorList>
            <consortium name="The Broad Institute Genomics Platform"/>
            <consortium name="The Broad Institute Genome Sequencing Center for Infectious Disease"/>
            <person name="Wu L."/>
            <person name="Ma J."/>
        </authorList>
    </citation>
    <scope>NUCLEOTIDE SEQUENCE [LARGE SCALE GENOMIC DNA]</scope>
    <source>
        <strain evidence="9">JCM 15577</strain>
    </source>
</reference>
<evidence type="ECO:0000259" key="6">
    <source>
        <dbReference type="Pfam" id="PF01243"/>
    </source>
</evidence>
<proteinExistence type="inferred from homology"/>
<dbReference type="PANTHER" id="PTHR10851">
    <property type="entry name" value="PYRIDOXINE-5-PHOSPHATE OXIDASE"/>
    <property type="match status" value="1"/>
</dbReference>
<gene>
    <name evidence="8" type="primary">pdxH_1</name>
    <name evidence="8" type="ORF">GCM10009808_21780</name>
</gene>
<keyword evidence="5" id="KW-0560">Oxidoreductase</keyword>
<dbReference type="InterPro" id="IPR011576">
    <property type="entry name" value="Pyridox_Oxase_N"/>
</dbReference>
<comment type="caution">
    <text evidence="8">The sequence shown here is derived from an EMBL/GenBank/DDBJ whole genome shotgun (WGS) entry which is preliminary data.</text>
</comment>
<dbReference type="PIRSF" id="PIRSF000190">
    <property type="entry name" value="Pyd_amn-ph_oxd"/>
    <property type="match status" value="1"/>
</dbReference>
<dbReference type="InterPro" id="IPR019576">
    <property type="entry name" value="Pyridoxamine_oxidase_dimer_C"/>
</dbReference>
<evidence type="ECO:0000256" key="4">
    <source>
        <dbReference type="ARBA" id="ARBA00022643"/>
    </source>
</evidence>
<evidence type="ECO:0000256" key="2">
    <source>
        <dbReference type="ARBA" id="ARBA00007301"/>
    </source>
</evidence>
<keyword evidence="9" id="KW-1185">Reference proteome</keyword>
<comment type="similarity">
    <text evidence="2">Belongs to the pyridoxamine 5'-phosphate oxidase family.</text>
</comment>
<dbReference type="Gene3D" id="2.30.110.10">
    <property type="entry name" value="Electron Transport, Fmn-binding Protein, Chain A"/>
    <property type="match status" value="1"/>
</dbReference>
<keyword evidence="3" id="KW-0285">Flavoprotein</keyword>
<comment type="cofactor">
    <cofactor evidence="1">
        <name>FMN</name>
        <dbReference type="ChEBI" id="CHEBI:58210"/>
    </cofactor>
</comment>
<evidence type="ECO:0000256" key="5">
    <source>
        <dbReference type="ARBA" id="ARBA00023002"/>
    </source>
</evidence>